<comment type="caution">
    <text evidence="2">The sequence shown here is derived from an EMBL/GenBank/DDBJ whole genome shotgun (WGS) entry which is preliminary data.</text>
</comment>
<dbReference type="PANTHER" id="PTHR31094">
    <property type="entry name" value="RIKEN CDNA 2310061I04 GENE"/>
    <property type="match status" value="1"/>
</dbReference>
<dbReference type="PANTHER" id="PTHR31094:SF2">
    <property type="entry name" value="RIKEN CDNA 2310061I04 GENE"/>
    <property type="match status" value="1"/>
</dbReference>
<dbReference type="Proteomes" id="UP000663852">
    <property type="component" value="Unassembled WGS sequence"/>
</dbReference>
<name>A0A814KXS1_ADIRI</name>
<feature type="region of interest" description="Disordered" evidence="1">
    <location>
        <begin position="73"/>
        <end position="92"/>
    </location>
</feature>
<proteinExistence type="predicted"/>
<dbReference type="AlphaFoldDB" id="A0A814KXS1"/>
<evidence type="ECO:0000256" key="1">
    <source>
        <dbReference type="SAM" id="MobiDB-lite"/>
    </source>
</evidence>
<evidence type="ECO:0000313" key="2">
    <source>
        <dbReference type="EMBL" id="CAF1057395.1"/>
    </source>
</evidence>
<dbReference type="OrthoDB" id="44820at2759"/>
<dbReference type="Pfam" id="PF10184">
    <property type="entry name" value="DUF2358"/>
    <property type="match status" value="1"/>
</dbReference>
<dbReference type="EMBL" id="CAJNOJ010000080">
    <property type="protein sequence ID" value="CAF1057395.1"/>
    <property type="molecule type" value="Genomic_DNA"/>
</dbReference>
<sequence>MSCLLLTSNRSYFKLSFYTIYRYLSTIERINYEHRLLSTSQSNLRCNVTQYPLRIHYEQKRFVTLHVPGIDQKSSTPRKYDTKAPLRFPPGKPNDKPKLEHLRFIEEQLKLILPDFCKRMHPYGLYTADLIFENYYDNPPKVIKGVGGYALAMFWIRTKLNFKLMNVTVHLLNTTIDEESNCVKVRWRISGLSNKSFVGVLKGWRKPRDVSGNIRDYIEHVDGLSTFYVRGDGRIYKHRVDRVMVDEDKEPASSVLNKKKLAPINLLYFISIYNSSDRPLWQHIAQEMLLGS</sequence>
<dbReference type="InterPro" id="IPR018790">
    <property type="entry name" value="DUF2358"/>
</dbReference>
<accession>A0A814KXS1</accession>
<evidence type="ECO:0000313" key="3">
    <source>
        <dbReference type="Proteomes" id="UP000663852"/>
    </source>
</evidence>
<gene>
    <name evidence="2" type="ORF">EDS130_LOCUS17734</name>
</gene>
<reference evidence="2" key="1">
    <citation type="submission" date="2021-02" db="EMBL/GenBank/DDBJ databases">
        <authorList>
            <person name="Nowell W R."/>
        </authorList>
    </citation>
    <scope>NUCLEOTIDE SEQUENCE</scope>
</reference>
<protein>
    <submittedName>
        <fullName evidence="2">Uncharacterized protein</fullName>
    </submittedName>
</protein>
<organism evidence="2 3">
    <name type="scientific">Adineta ricciae</name>
    <name type="common">Rotifer</name>
    <dbReference type="NCBI Taxonomy" id="249248"/>
    <lineage>
        <taxon>Eukaryota</taxon>
        <taxon>Metazoa</taxon>
        <taxon>Spiralia</taxon>
        <taxon>Gnathifera</taxon>
        <taxon>Rotifera</taxon>
        <taxon>Eurotatoria</taxon>
        <taxon>Bdelloidea</taxon>
        <taxon>Adinetida</taxon>
        <taxon>Adinetidae</taxon>
        <taxon>Adineta</taxon>
    </lineage>
</organism>